<dbReference type="Pfam" id="PF15913">
    <property type="entry name" value="Furin-like_2"/>
    <property type="match status" value="1"/>
</dbReference>
<protein>
    <submittedName>
        <fullName evidence="12">R-spondin-2</fullName>
    </submittedName>
</protein>
<evidence type="ECO:0000256" key="9">
    <source>
        <dbReference type="ARBA" id="ARBA00023180"/>
    </source>
</evidence>
<comment type="subcellular location">
    <subcellularLocation>
        <location evidence="1">Secreted</location>
    </subcellularLocation>
</comment>
<dbReference type="Gene3D" id="2.20.100.10">
    <property type="entry name" value="Thrombospondin type-1 (TSP1) repeat"/>
    <property type="match status" value="1"/>
</dbReference>
<dbReference type="InterPro" id="IPR036383">
    <property type="entry name" value="TSP1_rpt_sf"/>
</dbReference>
<dbReference type="Proteomes" id="UP000830375">
    <property type="component" value="Unassembled WGS sequence"/>
</dbReference>
<dbReference type="SMART" id="SM00261">
    <property type="entry name" value="FU"/>
    <property type="match status" value="1"/>
</dbReference>
<dbReference type="SUPFAM" id="SSF82895">
    <property type="entry name" value="TSP-1 type 1 repeat"/>
    <property type="match status" value="1"/>
</dbReference>
<keyword evidence="13" id="KW-1185">Reference proteome</keyword>
<evidence type="ECO:0000256" key="8">
    <source>
        <dbReference type="ARBA" id="ARBA00023157"/>
    </source>
</evidence>
<evidence type="ECO:0000256" key="7">
    <source>
        <dbReference type="ARBA" id="ARBA00022729"/>
    </source>
</evidence>
<proteinExistence type="inferred from homology"/>
<comment type="similarity">
    <text evidence="2">Belongs to the R-spondin family.</text>
</comment>
<dbReference type="InterPro" id="IPR009030">
    <property type="entry name" value="Growth_fac_rcpt_cys_sf"/>
</dbReference>
<dbReference type="InterPro" id="IPR043601">
    <property type="entry name" value="Rspo_Fu-CRD_dom"/>
</dbReference>
<evidence type="ECO:0000256" key="2">
    <source>
        <dbReference type="ARBA" id="ARBA00007308"/>
    </source>
</evidence>
<evidence type="ECO:0000256" key="6">
    <source>
        <dbReference type="ARBA" id="ARBA00022687"/>
    </source>
</evidence>
<reference evidence="12 13" key="1">
    <citation type="submission" date="2022-01" db="EMBL/GenBank/DDBJ databases">
        <title>A high-quality chromosome-level genome assembly of rohu carp, Labeo rohita.</title>
        <authorList>
            <person name="Arick M.A. II"/>
            <person name="Hsu C.-Y."/>
            <person name="Magbanua Z."/>
            <person name="Pechanova O."/>
            <person name="Grover C."/>
            <person name="Miller E."/>
            <person name="Thrash A."/>
            <person name="Ezzel L."/>
            <person name="Alam S."/>
            <person name="Benzie J."/>
            <person name="Hamilton M."/>
            <person name="Karsi A."/>
            <person name="Lawrence M.L."/>
            <person name="Peterson D.G."/>
        </authorList>
    </citation>
    <scope>NUCLEOTIDE SEQUENCE [LARGE SCALE GENOMIC DNA]</scope>
    <source>
        <strain evidence="13">BAU-BD-2019</strain>
        <tissue evidence="12">Blood</tissue>
    </source>
</reference>
<comment type="caution">
    <text evidence="12">The sequence shown here is derived from an EMBL/GenBank/DDBJ whole genome shotgun (WGS) entry which is preliminary data.</text>
</comment>
<evidence type="ECO:0000256" key="3">
    <source>
        <dbReference type="ARBA" id="ARBA00022525"/>
    </source>
</evidence>
<keyword evidence="4" id="KW-0716">Sensory transduction</keyword>
<evidence type="ECO:0000313" key="13">
    <source>
        <dbReference type="Proteomes" id="UP000830375"/>
    </source>
</evidence>
<keyword evidence="7" id="KW-0732">Signal</keyword>
<feature type="domain" description="R-spondin Fu-CRD" evidence="11">
    <location>
        <begin position="65"/>
        <end position="112"/>
    </location>
</feature>
<sequence length="415" mass="47331">MHVRGSCTGISHSPEEKSYRRHQNAFFPNHNPSLPPIPSPTLQSAPDEEVLSAVPTDVCLSCFFTGCRIDNCEACFSKDFCTKCKPGFYLHKGRCFEKCPEGFAPLDDSMECGEGCEVGQWSDWGTCTRRNKTCGFKWGLETRTRHIVKKPPKDTIPCPTIAESRRCKMAMRHCRRGEYLRVICRANAFSQQAREPLSGSVMGLLRVLYRKLWRDQWLQRRYLPSHLRMRMDGYPATSSTEKELHPYPPKSSACQSGPVWEPDGDYEKTLAEYRFNVCVALRSTGVFMAITGESRSAACAAFPGQVELTNWLVCWVIIRALRPVSRASEGEREEGREVRWISFQTYCPWCKSRESGCSYASLHSIINGEVGGVDEIKEQQRKQLLIVDPLKDEKVLNRRRAFAERPIYRSLVMLS</sequence>
<dbReference type="PANTHER" id="PTHR46987">
    <property type="entry name" value="NEUROHYPOPHYSIAL HORMONES, N-TERMINAL DOMAIN CONTAINING PROTEIN"/>
    <property type="match status" value="1"/>
</dbReference>
<accession>A0ABQ8LWP9</accession>
<keyword evidence="3" id="KW-0964">Secreted</keyword>
<evidence type="ECO:0000313" key="12">
    <source>
        <dbReference type="EMBL" id="KAI2655042.1"/>
    </source>
</evidence>
<evidence type="ECO:0000259" key="11">
    <source>
        <dbReference type="Pfam" id="PF15913"/>
    </source>
</evidence>
<keyword evidence="5" id="KW-0358">Heparin-binding</keyword>
<name>A0ABQ8LWP9_LABRO</name>
<evidence type="ECO:0000256" key="10">
    <source>
        <dbReference type="SAM" id="MobiDB-lite"/>
    </source>
</evidence>
<feature type="region of interest" description="Disordered" evidence="10">
    <location>
        <begin position="237"/>
        <end position="258"/>
    </location>
</feature>
<dbReference type="InterPro" id="IPR051514">
    <property type="entry name" value="R-spondin"/>
</dbReference>
<evidence type="ECO:0000256" key="5">
    <source>
        <dbReference type="ARBA" id="ARBA00022674"/>
    </source>
</evidence>
<keyword evidence="6" id="KW-0879">Wnt signaling pathway</keyword>
<keyword evidence="8" id="KW-1015">Disulfide bond</keyword>
<dbReference type="SUPFAM" id="SSF57184">
    <property type="entry name" value="Growth factor receptor domain"/>
    <property type="match status" value="1"/>
</dbReference>
<keyword evidence="9" id="KW-0325">Glycoprotein</keyword>
<dbReference type="CDD" id="cd00064">
    <property type="entry name" value="FU"/>
    <property type="match status" value="1"/>
</dbReference>
<dbReference type="InterPro" id="IPR006212">
    <property type="entry name" value="Furin_repeat"/>
</dbReference>
<organism evidence="12 13">
    <name type="scientific">Labeo rohita</name>
    <name type="common">Indian major carp</name>
    <name type="synonym">Cyprinus rohita</name>
    <dbReference type="NCBI Taxonomy" id="84645"/>
    <lineage>
        <taxon>Eukaryota</taxon>
        <taxon>Metazoa</taxon>
        <taxon>Chordata</taxon>
        <taxon>Craniata</taxon>
        <taxon>Vertebrata</taxon>
        <taxon>Euteleostomi</taxon>
        <taxon>Actinopterygii</taxon>
        <taxon>Neopterygii</taxon>
        <taxon>Teleostei</taxon>
        <taxon>Ostariophysi</taxon>
        <taxon>Cypriniformes</taxon>
        <taxon>Cyprinidae</taxon>
        <taxon>Labeoninae</taxon>
        <taxon>Labeonini</taxon>
        <taxon>Labeo</taxon>
    </lineage>
</organism>
<dbReference type="InterPro" id="IPR000884">
    <property type="entry name" value="TSP1_rpt"/>
</dbReference>
<dbReference type="EMBL" id="JACTAM010000016">
    <property type="protein sequence ID" value="KAI2655042.1"/>
    <property type="molecule type" value="Genomic_DNA"/>
</dbReference>
<dbReference type="Gene3D" id="2.10.220.10">
    <property type="entry name" value="Hormone Receptor, Insulin-like Growth Factor Receptor 1, Chain A, domain 2"/>
    <property type="match status" value="1"/>
</dbReference>
<evidence type="ECO:0000256" key="4">
    <source>
        <dbReference type="ARBA" id="ARBA00022606"/>
    </source>
</evidence>
<evidence type="ECO:0000256" key="1">
    <source>
        <dbReference type="ARBA" id="ARBA00004613"/>
    </source>
</evidence>
<gene>
    <name evidence="12" type="ORF">H4Q32_017357</name>
</gene>
<dbReference type="PROSITE" id="PS50092">
    <property type="entry name" value="TSP1"/>
    <property type="match status" value="1"/>
</dbReference>
<dbReference type="PANTHER" id="PTHR46987:SF4">
    <property type="entry name" value="R-SPONDIN-2"/>
    <property type="match status" value="1"/>
</dbReference>